<name>A0A1H7DBC8_9FIRM</name>
<keyword evidence="6" id="KW-1185">Reference proteome</keyword>
<evidence type="ECO:0000256" key="1">
    <source>
        <dbReference type="ARBA" id="ARBA00023015"/>
    </source>
</evidence>
<dbReference type="PANTHER" id="PTHR35790">
    <property type="entry name" value="HTH-TYPE TRANSCRIPTIONAL REGULATOR PCHR"/>
    <property type="match status" value="1"/>
</dbReference>
<dbReference type="PROSITE" id="PS50995">
    <property type="entry name" value="HTH_MARR_2"/>
    <property type="match status" value="1"/>
</dbReference>
<reference evidence="5 6" key="1">
    <citation type="submission" date="2016-10" db="EMBL/GenBank/DDBJ databases">
        <authorList>
            <person name="de Groot N.N."/>
        </authorList>
    </citation>
    <scope>NUCLEOTIDE SEQUENCE [LARGE SCALE GENOMIC DNA]</scope>
    <source>
        <strain evidence="5 6">DSM 2179</strain>
    </source>
</reference>
<sequence>MEKKIPYAVQFEKVLRIANKINEGLKEPRSFGTDEILYASEIHIIDIIGRNPGINITEIAEKMGIRKSAIPKVIQKLTQKDMVARSAKQQNKKVVQMELTDKGKIAYNYHLEFHETLSKNIIKKFSAFTQEEMLFFNEIMSDIESCVDDILCEHKER</sequence>
<dbReference type="RefSeq" id="WP_091835842.1">
    <property type="nucleotide sequence ID" value="NZ_FNZK01000030.1"/>
</dbReference>
<organism evidence="5 6">
    <name type="scientific">Propionispira arboris</name>
    <dbReference type="NCBI Taxonomy" id="84035"/>
    <lineage>
        <taxon>Bacteria</taxon>
        <taxon>Bacillati</taxon>
        <taxon>Bacillota</taxon>
        <taxon>Negativicutes</taxon>
        <taxon>Selenomonadales</taxon>
        <taxon>Selenomonadaceae</taxon>
        <taxon>Propionispira</taxon>
    </lineage>
</organism>
<dbReference type="Proteomes" id="UP000199662">
    <property type="component" value="Unassembled WGS sequence"/>
</dbReference>
<dbReference type="SUPFAM" id="SSF46785">
    <property type="entry name" value="Winged helix' DNA-binding domain"/>
    <property type="match status" value="1"/>
</dbReference>
<dbReference type="GO" id="GO:0003700">
    <property type="term" value="F:DNA-binding transcription factor activity"/>
    <property type="evidence" value="ECO:0007669"/>
    <property type="project" value="InterPro"/>
</dbReference>
<dbReference type="InterPro" id="IPR036390">
    <property type="entry name" value="WH_DNA-bd_sf"/>
</dbReference>
<dbReference type="InterPro" id="IPR000835">
    <property type="entry name" value="HTH_MarR-typ"/>
</dbReference>
<protein>
    <submittedName>
        <fullName evidence="5">DNA-binding transcriptional regulator, MarR family</fullName>
    </submittedName>
</protein>
<accession>A0A1H7DBC8</accession>
<dbReference type="InterPro" id="IPR036388">
    <property type="entry name" value="WH-like_DNA-bd_sf"/>
</dbReference>
<dbReference type="InterPro" id="IPR052067">
    <property type="entry name" value="Metal_resp_HTH_trans_reg"/>
</dbReference>
<keyword evidence="2 5" id="KW-0238">DNA-binding</keyword>
<evidence type="ECO:0000256" key="2">
    <source>
        <dbReference type="ARBA" id="ARBA00023125"/>
    </source>
</evidence>
<dbReference type="EMBL" id="FNZK01000030">
    <property type="protein sequence ID" value="SEJ96480.1"/>
    <property type="molecule type" value="Genomic_DNA"/>
</dbReference>
<dbReference type="GO" id="GO:0003677">
    <property type="term" value="F:DNA binding"/>
    <property type="evidence" value="ECO:0007669"/>
    <property type="project" value="UniProtKB-KW"/>
</dbReference>
<dbReference type="STRING" id="84035.SAMN05660742_13013"/>
<dbReference type="Pfam" id="PF01047">
    <property type="entry name" value="MarR"/>
    <property type="match status" value="1"/>
</dbReference>
<gene>
    <name evidence="5" type="ORF">SAMN05660742_13013</name>
</gene>
<proteinExistence type="predicted"/>
<evidence type="ECO:0000313" key="5">
    <source>
        <dbReference type="EMBL" id="SEJ96480.1"/>
    </source>
</evidence>
<evidence type="ECO:0000259" key="4">
    <source>
        <dbReference type="PROSITE" id="PS50995"/>
    </source>
</evidence>
<dbReference type="AlphaFoldDB" id="A0A1H7DBC8"/>
<feature type="domain" description="HTH marR-type" evidence="4">
    <location>
        <begin position="7"/>
        <end position="145"/>
    </location>
</feature>
<dbReference type="PANTHER" id="PTHR35790:SF4">
    <property type="entry name" value="HTH-TYPE TRANSCRIPTIONAL REGULATOR PCHR"/>
    <property type="match status" value="1"/>
</dbReference>
<evidence type="ECO:0000256" key="3">
    <source>
        <dbReference type="ARBA" id="ARBA00023163"/>
    </source>
</evidence>
<keyword evidence="1" id="KW-0805">Transcription regulation</keyword>
<keyword evidence="3" id="KW-0804">Transcription</keyword>
<dbReference type="Gene3D" id="1.10.10.10">
    <property type="entry name" value="Winged helix-like DNA-binding domain superfamily/Winged helix DNA-binding domain"/>
    <property type="match status" value="1"/>
</dbReference>
<dbReference type="SMART" id="SM00347">
    <property type="entry name" value="HTH_MARR"/>
    <property type="match status" value="1"/>
</dbReference>
<evidence type="ECO:0000313" key="6">
    <source>
        <dbReference type="Proteomes" id="UP000199662"/>
    </source>
</evidence>